<accession>A0A5J4K665</accession>
<gene>
    <name evidence="1" type="ORF">KTAU_11990</name>
</gene>
<protein>
    <submittedName>
        <fullName evidence="1">Uncharacterized protein</fullName>
    </submittedName>
</protein>
<sequence length="87" mass="10011">MLRGVTWEPGLGGRSACCGHDLLAVLSLALHKVLGTHSSGELRPEMLQKSLRLAYEYRYFMKTQLYQRLRLWEQHHPGFTLFPPADE</sequence>
<evidence type="ECO:0000313" key="1">
    <source>
        <dbReference type="EMBL" id="GER82562.1"/>
    </source>
</evidence>
<dbReference type="EMBL" id="BKZV01000001">
    <property type="protein sequence ID" value="GER82562.1"/>
    <property type="molecule type" value="Genomic_DNA"/>
</dbReference>
<reference evidence="1 2" key="1">
    <citation type="journal article" date="2019" name="Int. J. Syst. Evol. Microbiol.">
        <title>Thermogemmatispora aurantia sp. nov. and Thermogemmatispora argillosa sp. nov., within the class Ktedonobacteria, and emended description of the genus Thermogemmatispora.</title>
        <authorList>
            <person name="Zheng Y."/>
            <person name="Wang C.M."/>
            <person name="Sakai Y."/>
            <person name="Abe K."/>
            <person name="Yokota A."/>
            <person name="Yabe S."/>
        </authorList>
    </citation>
    <scope>NUCLEOTIDE SEQUENCE [LARGE SCALE GENOMIC DNA]</scope>
    <source>
        <strain evidence="1 2">A1-2</strain>
    </source>
</reference>
<dbReference type="Proteomes" id="UP000334820">
    <property type="component" value="Unassembled WGS sequence"/>
</dbReference>
<comment type="caution">
    <text evidence="1">The sequence shown here is derived from an EMBL/GenBank/DDBJ whole genome shotgun (WGS) entry which is preliminary data.</text>
</comment>
<keyword evidence="2" id="KW-1185">Reference proteome</keyword>
<dbReference type="AlphaFoldDB" id="A0A5J4K665"/>
<organism evidence="1 2">
    <name type="scientific">Thermogemmatispora aurantia</name>
    <dbReference type="NCBI Taxonomy" id="2045279"/>
    <lineage>
        <taxon>Bacteria</taxon>
        <taxon>Bacillati</taxon>
        <taxon>Chloroflexota</taxon>
        <taxon>Ktedonobacteria</taxon>
        <taxon>Thermogemmatisporales</taxon>
        <taxon>Thermogemmatisporaceae</taxon>
        <taxon>Thermogemmatispora</taxon>
    </lineage>
</organism>
<evidence type="ECO:0000313" key="2">
    <source>
        <dbReference type="Proteomes" id="UP000334820"/>
    </source>
</evidence>
<proteinExistence type="predicted"/>
<name>A0A5J4K665_9CHLR</name>